<evidence type="ECO:0000259" key="3">
    <source>
        <dbReference type="Pfam" id="PF02894"/>
    </source>
</evidence>
<sequence length="364" mass="40026">MNKLKVGVVGAGSISNMHLDAYANNAAVELYAICDVNRERAEEKAGKYGISNVYSDLQAFLANPEIEAVSICTWNHSHAEISIAAIEAGKHVLCEKPLCQTVEQALEVQTAVQRSSKVFQVGFVRRYGNTTQMLRRFIEAGDLGEIYYAKASYLRRLGNPGGWFADKKRSGGGPLIDLGVHAIDICWYLMGKPKVLSVSGNTYSKLGNRANVKHLSYYQAADYDAKHNDVEDLANALIRFENGASLMVDVSFTLHAIKNDGTISIFGTKGGAQVEPELQIATEKHDIMLNLIPQADTLTFDFKSGFQNEIDHFVRCCQGNDVTLSPVEDGVELMKIICAVYESAFTGKEIRFEQDKEALKAAKA</sequence>
<evidence type="ECO:0000313" key="5">
    <source>
        <dbReference type="Proteomes" id="UP001596044"/>
    </source>
</evidence>
<dbReference type="SUPFAM" id="SSF51735">
    <property type="entry name" value="NAD(P)-binding Rossmann-fold domains"/>
    <property type="match status" value="1"/>
</dbReference>
<name>A0ABW0K3I9_9BACL</name>
<feature type="domain" description="Gfo/Idh/MocA-like oxidoreductase C-terminal" evidence="3">
    <location>
        <begin position="136"/>
        <end position="350"/>
    </location>
</feature>
<dbReference type="InterPro" id="IPR036291">
    <property type="entry name" value="NAD(P)-bd_dom_sf"/>
</dbReference>
<dbReference type="RefSeq" id="WP_270884177.1">
    <property type="nucleotide sequence ID" value="NZ_JAQFVF010000065.1"/>
</dbReference>
<dbReference type="PANTHER" id="PTHR43249">
    <property type="entry name" value="UDP-N-ACETYL-2-AMINO-2-DEOXY-D-GLUCURONATE OXIDASE"/>
    <property type="match status" value="1"/>
</dbReference>
<dbReference type="SUPFAM" id="SSF55347">
    <property type="entry name" value="Glyceraldehyde-3-phosphate dehydrogenase-like, C-terminal domain"/>
    <property type="match status" value="1"/>
</dbReference>
<dbReference type="Gene3D" id="3.30.360.10">
    <property type="entry name" value="Dihydrodipicolinate Reductase, domain 2"/>
    <property type="match status" value="1"/>
</dbReference>
<accession>A0ABW0K3I9</accession>
<reference evidence="5" key="1">
    <citation type="journal article" date="2019" name="Int. J. Syst. Evol. Microbiol.">
        <title>The Global Catalogue of Microorganisms (GCM) 10K type strain sequencing project: providing services to taxonomists for standard genome sequencing and annotation.</title>
        <authorList>
            <consortium name="The Broad Institute Genomics Platform"/>
            <consortium name="The Broad Institute Genome Sequencing Center for Infectious Disease"/>
            <person name="Wu L."/>
            <person name="Ma J."/>
        </authorList>
    </citation>
    <scope>NUCLEOTIDE SEQUENCE [LARGE SCALE GENOMIC DNA]</scope>
    <source>
        <strain evidence="5">KACC 11904</strain>
    </source>
</reference>
<keyword evidence="5" id="KW-1185">Reference proteome</keyword>
<dbReference type="Proteomes" id="UP001596044">
    <property type="component" value="Unassembled WGS sequence"/>
</dbReference>
<dbReference type="InterPro" id="IPR004104">
    <property type="entry name" value="Gfo/Idh/MocA-like_OxRdtase_C"/>
</dbReference>
<dbReference type="InterPro" id="IPR000683">
    <property type="entry name" value="Gfo/Idh/MocA-like_OxRdtase_N"/>
</dbReference>
<evidence type="ECO:0000313" key="4">
    <source>
        <dbReference type="EMBL" id="MFC5447383.1"/>
    </source>
</evidence>
<dbReference type="Pfam" id="PF01408">
    <property type="entry name" value="GFO_IDH_MocA"/>
    <property type="match status" value="1"/>
</dbReference>
<dbReference type="EMBL" id="JBHSMJ010000007">
    <property type="protein sequence ID" value="MFC5447383.1"/>
    <property type="molecule type" value="Genomic_DNA"/>
</dbReference>
<proteinExistence type="inferred from homology"/>
<dbReference type="Gene3D" id="3.40.50.720">
    <property type="entry name" value="NAD(P)-binding Rossmann-like Domain"/>
    <property type="match status" value="1"/>
</dbReference>
<gene>
    <name evidence="4" type="ORF">ACFPOG_03885</name>
</gene>
<comment type="similarity">
    <text evidence="1">Belongs to the Gfo/Idh/MocA family.</text>
</comment>
<comment type="caution">
    <text evidence="4">The sequence shown here is derived from an EMBL/GenBank/DDBJ whole genome shotgun (WGS) entry which is preliminary data.</text>
</comment>
<dbReference type="Pfam" id="PF02894">
    <property type="entry name" value="GFO_IDH_MocA_C"/>
    <property type="match status" value="1"/>
</dbReference>
<evidence type="ECO:0000256" key="1">
    <source>
        <dbReference type="ARBA" id="ARBA00010928"/>
    </source>
</evidence>
<protein>
    <submittedName>
        <fullName evidence="4">Gfo/Idh/MocA family protein</fullName>
    </submittedName>
</protein>
<feature type="domain" description="Gfo/Idh/MocA-like oxidoreductase N-terminal" evidence="2">
    <location>
        <begin position="4"/>
        <end position="123"/>
    </location>
</feature>
<organism evidence="4 5">
    <name type="scientific">Paenibacillus aestuarii</name>
    <dbReference type="NCBI Taxonomy" id="516965"/>
    <lineage>
        <taxon>Bacteria</taxon>
        <taxon>Bacillati</taxon>
        <taxon>Bacillota</taxon>
        <taxon>Bacilli</taxon>
        <taxon>Bacillales</taxon>
        <taxon>Paenibacillaceae</taxon>
        <taxon>Paenibacillus</taxon>
    </lineage>
</organism>
<dbReference type="PANTHER" id="PTHR43249:SF1">
    <property type="entry name" value="D-GLUCOSIDE 3-DEHYDROGENASE"/>
    <property type="match status" value="1"/>
</dbReference>
<evidence type="ECO:0000259" key="2">
    <source>
        <dbReference type="Pfam" id="PF01408"/>
    </source>
</evidence>
<dbReference type="InterPro" id="IPR052515">
    <property type="entry name" value="Gfo/Idh/MocA_Oxidoreductase"/>
</dbReference>